<protein>
    <submittedName>
        <fullName evidence="3">PASTA domain-containing protein</fullName>
    </submittedName>
</protein>
<reference evidence="3 4" key="1">
    <citation type="submission" date="2019-12" db="EMBL/GenBank/DDBJ databases">
        <title>Whole genome sequencing of endophytic Actinobacterium Micromonospora sp. MPMI6T.</title>
        <authorList>
            <person name="Evv R."/>
            <person name="Podile A.R."/>
        </authorList>
    </citation>
    <scope>NUCLEOTIDE SEQUENCE [LARGE SCALE GENOMIC DNA]</scope>
    <source>
        <strain evidence="3 4">MPMI6</strain>
    </source>
</reference>
<gene>
    <name evidence="3" type="ORF">GSF22_29925</name>
</gene>
<proteinExistence type="predicted"/>
<dbReference type="InterPro" id="IPR005543">
    <property type="entry name" value="PASTA_dom"/>
</dbReference>
<evidence type="ECO:0000313" key="3">
    <source>
        <dbReference type="EMBL" id="MBO4210181.1"/>
    </source>
</evidence>
<dbReference type="PROSITE" id="PS51178">
    <property type="entry name" value="PASTA"/>
    <property type="match status" value="2"/>
</dbReference>
<dbReference type="Gene3D" id="3.30.10.20">
    <property type="match status" value="2"/>
</dbReference>
<dbReference type="Proteomes" id="UP000823521">
    <property type="component" value="Unassembled WGS sequence"/>
</dbReference>
<comment type="caution">
    <text evidence="3">The sequence shown here is derived from an EMBL/GenBank/DDBJ whole genome shotgun (WGS) entry which is preliminary data.</text>
</comment>
<dbReference type="CDD" id="cd06577">
    <property type="entry name" value="PASTA_pknB"/>
    <property type="match status" value="1"/>
</dbReference>
<sequence>MAEPYPGAPPPVARRSWLLRLAGLTAVVCTAGAVAVNRRADQQEQSGPTPTVAGTATPGAQASGTAAGPTPGDPATTPGTPSPAAGTVGGPVTVPDLTGRRLTEAKAALVSLRLGTPQVVDATGQGRLVLDDRNWVVVTQDPPAGTGAGPDLLVTLRVRKPTDGTGSGTVTVGVVPDVVCKDLQSAQDAMQAARFFNLRSTDATGQGRMQLLDRDWVVVGQSVRAGTSPELTTRITLSVVRFGEPTGGSGCAS</sequence>
<dbReference type="RefSeq" id="WP_208817285.1">
    <property type="nucleotide sequence ID" value="NZ_WVUH01000421.1"/>
</dbReference>
<feature type="compositionally biased region" description="Low complexity" evidence="1">
    <location>
        <begin position="47"/>
        <end position="86"/>
    </location>
</feature>
<accession>A0ABS3W044</accession>
<dbReference type="Pfam" id="PF03793">
    <property type="entry name" value="PASTA"/>
    <property type="match status" value="1"/>
</dbReference>
<feature type="domain" description="PASTA" evidence="2">
    <location>
        <begin position="169"/>
        <end position="241"/>
    </location>
</feature>
<organism evidence="3 4">
    <name type="scientific">Micromonospora echinofusca</name>
    <dbReference type="NCBI Taxonomy" id="47858"/>
    <lineage>
        <taxon>Bacteria</taxon>
        <taxon>Bacillati</taxon>
        <taxon>Actinomycetota</taxon>
        <taxon>Actinomycetes</taxon>
        <taxon>Micromonosporales</taxon>
        <taxon>Micromonosporaceae</taxon>
        <taxon>Micromonospora</taxon>
    </lineage>
</organism>
<evidence type="ECO:0000259" key="2">
    <source>
        <dbReference type="PROSITE" id="PS51178"/>
    </source>
</evidence>
<evidence type="ECO:0000256" key="1">
    <source>
        <dbReference type="SAM" id="MobiDB-lite"/>
    </source>
</evidence>
<name>A0ABS3W044_MICEH</name>
<feature type="region of interest" description="Disordered" evidence="1">
    <location>
        <begin position="39"/>
        <end position="96"/>
    </location>
</feature>
<evidence type="ECO:0000313" key="4">
    <source>
        <dbReference type="Proteomes" id="UP000823521"/>
    </source>
</evidence>
<keyword evidence="4" id="KW-1185">Reference proteome</keyword>
<feature type="domain" description="PASTA" evidence="2">
    <location>
        <begin position="90"/>
        <end position="160"/>
    </location>
</feature>
<dbReference type="EMBL" id="WVUH01000421">
    <property type="protein sequence ID" value="MBO4210181.1"/>
    <property type="molecule type" value="Genomic_DNA"/>
</dbReference>